<name>A0A8S1PY11_9CILI</name>
<comment type="caution">
    <text evidence="2">The sequence shown here is derived from an EMBL/GenBank/DDBJ whole genome shotgun (WGS) entry which is preliminary data.</text>
</comment>
<dbReference type="OrthoDB" id="285624at2759"/>
<dbReference type="AlphaFoldDB" id="A0A8S1PY11"/>
<reference evidence="2" key="1">
    <citation type="submission" date="2021-01" db="EMBL/GenBank/DDBJ databases">
        <authorList>
            <consortium name="Genoscope - CEA"/>
            <person name="William W."/>
        </authorList>
    </citation>
    <scope>NUCLEOTIDE SEQUENCE</scope>
</reference>
<evidence type="ECO:0000313" key="3">
    <source>
        <dbReference type="Proteomes" id="UP000692954"/>
    </source>
</evidence>
<accession>A0A8S1PY11</accession>
<evidence type="ECO:0000313" key="2">
    <source>
        <dbReference type="EMBL" id="CAD8107568.1"/>
    </source>
</evidence>
<gene>
    <name evidence="2" type="ORF">PSON_ATCC_30995.1.T0890080</name>
</gene>
<keyword evidence="3" id="KW-1185">Reference proteome</keyword>
<evidence type="ECO:0000256" key="1">
    <source>
        <dbReference type="SAM" id="MobiDB-lite"/>
    </source>
</evidence>
<dbReference type="EMBL" id="CAJJDN010000089">
    <property type="protein sequence ID" value="CAD8107568.1"/>
    <property type="molecule type" value="Genomic_DNA"/>
</dbReference>
<proteinExistence type="predicted"/>
<sequence length="479" mass="56866">MGIPCSKQQSQHQKLSVYQSNDFQLLLAQPPQAQQDSEEEIQEPKQTKIDAAQNSIEINKKRYSSKDVSVISKYIENELKNQSIKIERLTIDMRDASASGKVVGFAQRKEISLEYFDDAENNICNTVYTNPKYKRLKSMNEHSMILLHLNDNKKYSDLLYRVINDYHFRIENETEFNEILMRSQDSFLQNLLISEKYINEYGIFHIFRETMKFSRFDLILQNDFTLNSTQLHYNKLFVELSYFPLILATQHISMFCLYFTQGKLYFKNLTNSNVELMNFINQIKQQLKFEISILSICEQNNQIILTVMINNNVMKENQLLKEINSSLQERLGFIKCISEPLVKYIGCELSDIDAWNSREFKEDTKTDSQFSQQFGWKLFGLNLKQQNIKNIGYIYYNMNQSYKEEVRIYSLSEINRKSDEFEMTEIKVYCEKKFYKMLLQISYEEEDIVIRKNEGYLRTLINSKLTGIMVYDAERQMKY</sequence>
<organism evidence="2 3">
    <name type="scientific">Paramecium sonneborni</name>
    <dbReference type="NCBI Taxonomy" id="65129"/>
    <lineage>
        <taxon>Eukaryota</taxon>
        <taxon>Sar</taxon>
        <taxon>Alveolata</taxon>
        <taxon>Ciliophora</taxon>
        <taxon>Intramacronucleata</taxon>
        <taxon>Oligohymenophorea</taxon>
        <taxon>Peniculida</taxon>
        <taxon>Parameciidae</taxon>
        <taxon>Paramecium</taxon>
    </lineage>
</organism>
<dbReference type="Proteomes" id="UP000692954">
    <property type="component" value="Unassembled WGS sequence"/>
</dbReference>
<feature type="region of interest" description="Disordered" evidence="1">
    <location>
        <begin position="28"/>
        <end position="53"/>
    </location>
</feature>
<protein>
    <submittedName>
        <fullName evidence="2">Uncharacterized protein</fullName>
    </submittedName>
</protein>